<keyword evidence="2" id="KW-1185">Reference proteome</keyword>
<protein>
    <submittedName>
        <fullName evidence="1">Uncharacterized protein</fullName>
    </submittedName>
</protein>
<comment type="caution">
    <text evidence="1">The sequence shown here is derived from an EMBL/GenBank/DDBJ whole genome shotgun (WGS) entry which is preliminary data.</text>
</comment>
<gene>
    <name evidence="1" type="ORF">Q9L58_006261</name>
</gene>
<sequence length="116" mass="13225">MPKEHSPRPPAPQINQRLVDLISDSRKRLLHLLRTEQSGTPSMANVALGLETMKTIGDTIKKLVENEGAVVEKERLRAETKEIQVKTEKLVSEKERLWEEMKRIQAKMQNTNAGRA</sequence>
<name>A0ABR3GFU5_9PEZI</name>
<dbReference type="EMBL" id="JBBBZM010000084">
    <property type="protein sequence ID" value="KAL0634828.1"/>
    <property type="molecule type" value="Genomic_DNA"/>
</dbReference>
<evidence type="ECO:0000313" key="2">
    <source>
        <dbReference type="Proteomes" id="UP001447188"/>
    </source>
</evidence>
<dbReference type="Proteomes" id="UP001447188">
    <property type="component" value="Unassembled WGS sequence"/>
</dbReference>
<accession>A0ABR3GFU5</accession>
<organism evidence="1 2">
    <name type="scientific">Discina gigas</name>
    <dbReference type="NCBI Taxonomy" id="1032678"/>
    <lineage>
        <taxon>Eukaryota</taxon>
        <taxon>Fungi</taxon>
        <taxon>Dikarya</taxon>
        <taxon>Ascomycota</taxon>
        <taxon>Pezizomycotina</taxon>
        <taxon>Pezizomycetes</taxon>
        <taxon>Pezizales</taxon>
        <taxon>Discinaceae</taxon>
        <taxon>Discina</taxon>
    </lineage>
</organism>
<evidence type="ECO:0000313" key="1">
    <source>
        <dbReference type="EMBL" id="KAL0634828.1"/>
    </source>
</evidence>
<proteinExistence type="predicted"/>
<reference evidence="1 2" key="1">
    <citation type="submission" date="2024-02" db="EMBL/GenBank/DDBJ databases">
        <title>Discinaceae phylogenomics.</title>
        <authorList>
            <person name="Dirks A.C."/>
            <person name="James T.Y."/>
        </authorList>
    </citation>
    <scope>NUCLEOTIDE SEQUENCE [LARGE SCALE GENOMIC DNA]</scope>
    <source>
        <strain evidence="1 2">ACD0624</strain>
    </source>
</reference>